<dbReference type="RefSeq" id="WP_099515492.1">
    <property type="nucleotide sequence ID" value="NZ_CP016619.1"/>
</dbReference>
<dbReference type="GO" id="GO:0010181">
    <property type="term" value="F:FMN binding"/>
    <property type="evidence" value="ECO:0007669"/>
    <property type="project" value="TreeGrafter"/>
</dbReference>
<evidence type="ECO:0000259" key="1">
    <source>
        <dbReference type="Pfam" id="PF03358"/>
    </source>
</evidence>
<dbReference type="OrthoDB" id="9812295at2"/>
<geneLocation type="plasmid" evidence="2">
    <name>unnamed2</name>
</geneLocation>
<dbReference type="GO" id="GO:0016491">
    <property type="term" value="F:oxidoreductase activity"/>
    <property type="evidence" value="ECO:0007669"/>
    <property type="project" value="InterPro"/>
</dbReference>
<keyword evidence="2" id="KW-0614">Plasmid</keyword>
<evidence type="ECO:0000313" key="2">
    <source>
        <dbReference type="EMBL" id="ANY84624.1"/>
    </source>
</evidence>
<dbReference type="SUPFAM" id="SSF52218">
    <property type="entry name" value="Flavoproteins"/>
    <property type="match status" value="1"/>
</dbReference>
<name>A0A1B2EXC0_9HYPH</name>
<feature type="domain" description="NADPH-dependent FMN reductase-like" evidence="1">
    <location>
        <begin position="4"/>
        <end position="148"/>
    </location>
</feature>
<reference evidence="2" key="1">
    <citation type="submission" date="2016-07" db="EMBL/GenBank/DDBJ databases">
        <title>Microvirga ossetica sp. nov. a new species of rhizobia isolated from root nodules of the legume species Vicia alpestris Steven originated from North Ossetia region in the Caucasus.</title>
        <authorList>
            <person name="Safronova V.I."/>
            <person name="Kuznetsova I.G."/>
            <person name="Sazanova A.L."/>
            <person name="Belimov A."/>
            <person name="Andronov E."/>
            <person name="Osledkin Y.S."/>
            <person name="Onishchuk O.P."/>
            <person name="Kurchak O.N."/>
            <person name="Shaposhnikov A.I."/>
            <person name="Willems A."/>
            <person name="Tikhonovich I.A."/>
        </authorList>
    </citation>
    <scope>NUCLEOTIDE SEQUENCE [LARGE SCALE GENOMIC DNA]</scope>
    <source>
        <strain evidence="2">V5/3M</strain>
        <plasmid evidence="2">unnamed2</plasmid>
    </source>
</reference>
<accession>A0A1B2EXC0</accession>
<dbReference type="PANTHER" id="PTHR30543:SF21">
    <property type="entry name" value="NAD(P)H-DEPENDENT FMN REDUCTASE LOT6"/>
    <property type="match status" value="1"/>
</dbReference>
<sequence>MTVISVIVGSTRDGRFSEKPAHWILQHLKKRDGVDGRLLDLRDYPMPFFDQPVSPATPGRQPYENEVVQRWTAAIAQSDGFVFVTPEYNYGPSAVLKNAIDWVYPEWNRKAAGFVSYGSAMGARSVQQLRQTLIELQIAPIRSSVHIPVATLWAHYKGGDVDAGLAELEKPAEMLIDDLLWWTAALKAARASAS</sequence>
<dbReference type="KEGG" id="moc:BB934_41345"/>
<protein>
    <submittedName>
        <fullName evidence="2">Nadph-dependent fmn reductase</fullName>
    </submittedName>
</protein>
<dbReference type="InterPro" id="IPR050712">
    <property type="entry name" value="NAD(P)H-dep_reductase"/>
</dbReference>
<dbReference type="InterPro" id="IPR029039">
    <property type="entry name" value="Flavoprotein-like_sf"/>
</dbReference>
<dbReference type="PANTHER" id="PTHR30543">
    <property type="entry name" value="CHROMATE REDUCTASE"/>
    <property type="match status" value="1"/>
</dbReference>
<proteinExistence type="predicted"/>
<dbReference type="AlphaFoldDB" id="A0A1B2EXC0"/>
<gene>
    <name evidence="2" type="ORF">BB934_41345</name>
</gene>
<dbReference type="EMBL" id="CP016619">
    <property type="protein sequence ID" value="ANY84624.1"/>
    <property type="molecule type" value="Genomic_DNA"/>
</dbReference>
<dbReference type="Gene3D" id="3.40.50.360">
    <property type="match status" value="1"/>
</dbReference>
<dbReference type="GO" id="GO:0005829">
    <property type="term" value="C:cytosol"/>
    <property type="evidence" value="ECO:0007669"/>
    <property type="project" value="TreeGrafter"/>
</dbReference>
<dbReference type="Pfam" id="PF03358">
    <property type="entry name" value="FMN_red"/>
    <property type="match status" value="1"/>
</dbReference>
<dbReference type="InterPro" id="IPR005025">
    <property type="entry name" value="FMN_Rdtase-like_dom"/>
</dbReference>
<organism evidence="2">
    <name type="scientific">Microvirga ossetica</name>
    <dbReference type="NCBI Taxonomy" id="1882682"/>
    <lineage>
        <taxon>Bacteria</taxon>
        <taxon>Pseudomonadati</taxon>
        <taxon>Pseudomonadota</taxon>
        <taxon>Alphaproteobacteria</taxon>
        <taxon>Hyphomicrobiales</taxon>
        <taxon>Methylobacteriaceae</taxon>
        <taxon>Microvirga</taxon>
    </lineage>
</organism>